<keyword evidence="13" id="KW-1185">Reference proteome</keyword>
<dbReference type="SUPFAM" id="SSF88723">
    <property type="entry name" value="PIN domain-like"/>
    <property type="match status" value="1"/>
</dbReference>
<evidence type="ECO:0000313" key="8">
    <source>
        <dbReference type="EMBL" id="GFP29136.1"/>
    </source>
</evidence>
<evidence type="ECO:0000313" key="13">
    <source>
        <dbReference type="Proteomes" id="UP000588083"/>
    </source>
</evidence>
<dbReference type="GO" id="GO:0046872">
    <property type="term" value="F:metal ion binding"/>
    <property type="evidence" value="ECO:0007669"/>
    <property type="project" value="UniProtKB-KW"/>
</dbReference>
<dbReference type="EMBL" id="BLSD01000003">
    <property type="protein sequence ID" value="GFP38420.1"/>
    <property type="molecule type" value="Genomic_DNA"/>
</dbReference>
<dbReference type="EMBL" id="BLRZ01000001">
    <property type="protein sequence ID" value="GFP29136.1"/>
    <property type="molecule type" value="Genomic_DNA"/>
</dbReference>
<keyword evidence="2" id="KW-0479">Metal-binding</keyword>
<evidence type="ECO:0000256" key="3">
    <source>
        <dbReference type="ARBA" id="ARBA00022801"/>
    </source>
</evidence>
<reference evidence="10 11" key="1">
    <citation type="journal article" date="2020" name="Front. Microbiol.">
        <title>Single-cell genomics of novel Actinobacteria with the Wood-Ljungdahl pathway discovered in a serpentinizing system.</title>
        <authorList>
            <person name="Merino N."/>
            <person name="Kawai M."/>
            <person name="Boyd E.S."/>
            <person name="Colman D.R."/>
            <person name="McGlynn S.E."/>
            <person name="Nealson K.H."/>
            <person name="Kurokawa K."/>
            <person name="Hongoh Y."/>
        </authorList>
    </citation>
    <scope>NUCLEOTIDE SEQUENCE [LARGE SCALE GENOMIC DNA]</scope>
    <source>
        <strain evidence="6 11">S03</strain>
        <strain evidence="7 12">S09_30</strain>
        <strain evidence="8 13">S34</strain>
        <strain evidence="9 10">S47</strain>
    </source>
</reference>
<evidence type="ECO:0000256" key="2">
    <source>
        <dbReference type="ARBA" id="ARBA00022723"/>
    </source>
</evidence>
<dbReference type="InterPro" id="IPR002850">
    <property type="entry name" value="PIN_toxin-like"/>
</dbReference>
<comment type="caution">
    <text evidence="7">The sequence shown here is derived from an EMBL/GenBank/DDBJ whole genome shotgun (WGS) entry which is preliminary data.</text>
</comment>
<protein>
    <recommendedName>
        <fullName evidence="5">PIN domain-containing protein</fullName>
    </recommendedName>
</protein>
<dbReference type="Pfam" id="PF13470">
    <property type="entry name" value="PIN_3"/>
    <property type="match status" value="1"/>
</dbReference>
<proteinExistence type="predicted"/>
<gene>
    <name evidence="6" type="ORF">HKBW3S03_00208</name>
    <name evidence="7" type="ORF">HKBW3S09_00986</name>
    <name evidence="8" type="ORF">HKBW3S34_00055</name>
    <name evidence="9" type="ORF">HKBW3S47_00121</name>
</gene>
<dbReference type="Proteomes" id="UP000574717">
    <property type="component" value="Unassembled WGS sequence"/>
</dbReference>
<dbReference type="AlphaFoldDB" id="A0A6V8NT57"/>
<dbReference type="RefSeq" id="WP_176235233.1">
    <property type="nucleotide sequence ID" value="NZ_BLRU01000009.1"/>
</dbReference>
<dbReference type="GO" id="GO:0016787">
    <property type="term" value="F:hydrolase activity"/>
    <property type="evidence" value="ECO:0007669"/>
    <property type="project" value="UniProtKB-KW"/>
</dbReference>
<dbReference type="Proteomes" id="UP000585609">
    <property type="component" value="Unassembled WGS sequence"/>
</dbReference>
<keyword evidence="1" id="KW-0540">Nuclease</keyword>
<name>A0A6V8NT57_9ACTN</name>
<sequence>MIRAVLDTNLLVDIELRRIERYAPIKHAAISHKFVALTSLSIIQEFERALERDSRLIKLRQDRSVTINDLKREVLSYTQFAGGFDFFRRVLKEDPGDQHVVASALAGNAQYIVTSNRAHFLTVGRLTQNRIKIISPEEFMDILESKFGGEKKGLRSEGNPAL</sequence>
<organism evidence="7 12">
    <name type="scientific">Candidatus Hakubella thermalkaliphila</name>
    <dbReference type="NCBI Taxonomy" id="2754717"/>
    <lineage>
        <taxon>Bacteria</taxon>
        <taxon>Bacillati</taxon>
        <taxon>Actinomycetota</taxon>
        <taxon>Actinomycetota incertae sedis</taxon>
        <taxon>Candidatus Hakubellales</taxon>
        <taxon>Candidatus Hakubellaceae</taxon>
        <taxon>Candidatus Hakubella</taxon>
    </lineage>
</organism>
<dbReference type="PANTHER" id="PTHR34610:SF3">
    <property type="entry name" value="SSL7007 PROTEIN"/>
    <property type="match status" value="1"/>
</dbReference>
<evidence type="ECO:0000313" key="9">
    <source>
        <dbReference type="EMBL" id="GFP38420.1"/>
    </source>
</evidence>
<dbReference type="InterPro" id="IPR029060">
    <property type="entry name" value="PIN-like_dom_sf"/>
</dbReference>
<evidence type="ECO:0000313" key="11">
    <source>
        <dbReference type="Proteomes" id="UP000574717"/>
    </source>
</evidence>
<evidence type="ECO:0000256" key="1">
    <source>
        <dbReference type="ARBA" id="ARBA00022722"/>
    </source>
</evidence>
<accession>A0A6V8NT57</accession>
<evidence type="ECO:0000259" key="5">
    <source>
        <dbReference type="Pfam" id="PF13470"/>
    </source>
</evidence>
<dbReference type="EMBL" id="BLRW01000127">
    <property type="protein sequence ID" value="GFP23519.1"/>
    <property type="molecule type" value="Genomic_DNA"/>
</dbReference>
<keyword evidence="3" id="KW-0378">Hydrolase</keyword>
<dbReference type="PANTHER" id="PTHR34610">
    <property type="entry name" value="SSL7007 PROTEIN"/>
    <property type="match status" value="1"/>
</dbReference>
<evidence type="ECO:0000313" key="10">
    <source>
        <dbReference type="Proteomes" id="UP000569018"/>
    </source>
</evidence>
<evidence type="ECO:0000256" key="4">
    <source>
        <dbReference type="ARBA" id="ARBA00022842"/>
    </source>
</evidence>
<dbReference type="EMBL" id="BLRU01000009">
    <property type="protein sequence ID" value="GFP18703.1"/>
    <property type="molecule type" value="Genomic_DNA"/>
</dbReference>
<evidence type="ECO:0000313" key="7">
    <source>
        <dbReference type="EMBL" id="GFP23519.1"/>
    </source>
</evidence>
<dbReference type="InterPro" id="IPR002716">
    <property type="entry name" value="PIN_dom"/>
</dbReference>
<dbReference type="GO" id="GO:0004518">
    <property type="term" value="F:nuclease activity"/>
    <property type="evidence" value="ECO:0007669"/>
    <property type="project" value="UniProtKB-KW"/>
</dbReference>
<dbReference type="Proteomes" id="UP000588083">
    <property type="component" value="Unassembled WGS sequence"/>
</dbReference>
<evidence type="ECO:0000313" key="12">
    <source>
        <dbReference type="Proteomes" id="UP000585609"/>
    </source>
</evidence>
<dbReference type="Proteomes" id="UP000569018">
    <property type="component" value="Unassembled WGS sequence"/>
</dbReference>
<keyword evidence="4" id="KW-0460">Magnesium</keyword>
<evidence type="ECO:0000313" key="6">
    <source>
        <dbReference type="EMBL" id="GFP18703.1"/>
    </source>
</evidence>
<feature type="domain" description="PIN" evidence="5">
    <location>
        <begin position="3"/>
        <end position="118"/>
    </location>
</feature>